<dbReference type="InterPro" id="IPR008906">
    <property type="entry name" value="HATC_C_dom"/>
</dbReference>
<protein>
    <recommendedName>
        <fullName evidence="6">HAT C-terminal dimerisation domain-containing protein</fullName>
    </recommendedName>
</protein>
<reference evidence="7" key="1">
    <citation type="submission" date="2021-02" db="EMBL/GenBank/DDBJ databases">
        <authorList>
            <person name="Nowell W R."/>
        </authorList>
    </citation>
    <scope>NUCLEOTIDE SEQUENCE</scope>
</reference>
<name>A0A813PWP0_9BILA</name>
<comment type="caution">
    <text evidence="7">The sequence shown here is derived from an EMBL/GenBank/DDBJ whole genome shotgun (WGS) entry which is preliminary data.</text>
</comment>
<dbReference type="Gene3D" id="1.10.10.1070">
    <property type="entry name" value="Zinc finger, BED domain-containing"/>
    <property type="match status" value="1"/>
</dbReference>
<keyword evidence="5" id="KW-0539">Nucleus</keyword>
<evidence type="ECO:0000259" key="6">
    <source>
        <dbReference type="Pfam" id="PF05699"/>
    </source>
</evidence>
<dbReference type="SUPFAM" id="SSF53098">
    <property type="entry name" value="Ribonuclease H-like"/>
    <property type="match status" value="1"/>
</dbReference>
<feature type="domain" description="HAT C-terminal dimerisation" evidence="6">
    <location>
        <begin position="546"/>
        <end position="621"/>
    </location>
</feature>
<dbReference type="EMBL" id="CAJNOM010000006">
    <property type="protein sequence ID" value="CAF0758999.1"/>
    <property type="molecule type" value="Genomic_DNA"/>
</dbReference>
<evidence type="ECO:0000313" key="10">
    <source>
        <dbReference type="EMBL" id="CAF1599974.1"/>
    </source>
</evidence>
<dbReference type="GO" id="GO:0005634">
    <property type="term" value="C:nucleus"/>
    <property type="evidence" value="ECO:0007669"/>
    <property type="project" value="UniProtKB-SubCell"/>
</dbReference>
<evidence type="ECO:0000256" key="5">
    <source>
        <dbReference type="ARBA" id="ARBA00023242"/>
    </source>
</evidence>
<gene>
    <name evidence="9" type="ORF">BJG266_LOCUS35470</name>
    <name evidence="8" type="ORF">BJG266_LOCUS4849</name>
    <name evidence="7" type="ORF">QVE165_LOCUS1943</name>
    <name evidence="10" type="ORF">QVE165_LOCUS52488</name>
</gene>
<organism evidence="7 11">
    <name type="scientific">Adineta steineri</name>
    <dbReference type="NCBI Taxonomy" id="433720"/>
    <lineage>
        <taxon>Eukaryota</taxon>
        <taxon>Metazoa</taxon>
        <taxon>Spiralia</taxon>
        <taxon>Gnathifera</taxon>
        <taxon>Rotifera</taxon>
        <taxon>Eurotatoria</taxon>
        <taxon>Bdelloidea</taxon>
        <taxon>Adinetida</taxon>
        <taxon>Adinetidae</taxon>
        <taxon>Adineta</taxon>
    </lineage>
</organism>
<keyword evidence="4" id="KW-0862">Zinc</keyword>
<dbReference type="OrthoDB" id="10047691at2759"/>
<keyword evidence="2" id="KW-0479">Metal-binding</keyword>
<evidence type="ECO:0000313" key="7">
    <source>
        <dbReference type="EMBL" id="CAF0758999.1"/>
    </source>
</evidence>
<dbReference type="Pfam" id="PF05699">
    <property type="entry name" value="Dimer_Tnp_hAT"/>
    <property type="match status" value="1"/>
</dbReference>
<comment type="subcellular location">
    <subcellularLocation>
        <location evidence="1">Nucleus</location>
    </subcellularLocation>
</comment>
<dbReference type="Proteomes" id="UP000663832">
    <property type="component" value="Unassembled WGS sequence"/>
</dbReference>
<dbReference type="SUPFAM" id="SSF140996">
    <property type="entry name" value="Hermes dimerisation domain"/>
    <property type="match status" value="1"/>
</dbReference>
<dbReference type="AlphaFoldDB" id="A0A813PWP0"/>
<evidence type="ECO:0000256" key="3">
    <source>
        <dbReference type="ARBA" id="ARBA00022771"/>
    </source>
</evidence>
<dbReference type="EMBL" id="CAJNOM010001250">
    <property type="protein sequence ID" value="CAF1599974.1"/>
    <property type="molecule type" value="Genomic_DNA"/>
</dbReference>
<accession>A0A813PWP0</accession>
<evidence type="ECO:0000256" key="4">
    <source>
        <dbReference type="ARBA" id="ARBA00022833"/>
    </source>
</evidence>
<dbReference type="PANTHER" id="PTHR46481:SF10">
    <property type="entry name" value="ZINC FINGER BED DOMAIN-CONTAINING PROTEIN 39"/>
    <property type="match status" value="1"/>
</dbReference>
<evidence type="ECO:0000256" key="2">
    <source>
        <dbReference type="ARBA" id="ARBA00022723"/>
    </source>
</evidence>
<dbReference type="PANTHER" id="PTHR46481">
    <property type="entry name" value="ZINC FINGER BED DOMAIN-CONTAINING PROTEIN 4"/>
    <property type="match status" value="1"/>
</dbReference>
<dbReference type="GO" id="GO:0046983">
    <property type="term" value="F:protein dimerization activity"/>
    <property type="evidence" value="ECO:0007669"/>
    <property type="project" value="InterPro"/>
</dbReference>
<evidence type="ECO:0000313" key="9">
    <source>
        <dbReference type="EMBL" id="CAF1360543.1"/>
    </source>
</evidence>
<dbReference type="Proteomes" id="UP000663877">
    <property type="component" value="Unassembled WGS sequence"/>
</dbReference>
<dbReference type="InterPro" id="IPR052035">
    <property type="entry name" value="ZnF_BED_domain_contain"/>
</dbReference>
<keyword evidence="11" id="KW-1185">Reference proteome</keyword>
<keyword evidence="3" id="KW-0863">Zinc-finger</keyword>
<evidence type="ECO:0000313" key="11">
    <source>
        <dbReference type="Proteomes" id="UP000663832"/>
    </source>
</evidence>
<evidence type="ECO:0000313" key="8">
    <source>
        <dbReference type="EMBL" id="CAF0794323.1"/>
    </source>
</evidence>
<dbReference type="EMBL" id="CAJNOI010000012">
    <property type="protein sequence ID" value="CAF0794323.1"/>
    <property type="molecule type" value="Genomic_DNA"/>
</dbReference>
<evidence type="ECO:0000256" key="1">
    <source>
        <dbReference type="ARBA" id="ARBA00004123"/>
    </source>
</evidence>
<dbReference type="EMBL" id="CAJNOI010000904">
    <property type="protein sequence ID" value="CAF1360543.1"/>
    <property type="molecule type" value="Genomic_DNA"/>
</dbReference>
<proteinExistence type="predicted"/>
<dbReference type="GO" id="GO:0008270">
    <property type="term" value="F:zinc ion binding"/>
    <property type="evidence" value="ECO:0007669"/>
    <property type="project" value="UniProtKB-KW"/>
</dbReference>
<dbReference type="InterPro" id="IPR012337">
    <property type="entry name" value="RNaseH-like_sf"/>
</dbReference>
<sequence length="623" mass="71693">MNNIKKCKEDIKKCKEDIKTKLDKGIFKTYAKPNTATATWWKNFLRIQDDKENIIPYVQCVKCFSIFAYDSTKTGSSTHKAHAETCLGGINCSVGKSKDIVSMLNKENFIPTSSKRLFTEACATFCSYDLRPFEIINGSGFEVLCQSLLDIAYNNSCRIKASDIIPDPTTISRRVRSLAEERRVELIESLLSDLKMVKLFGITTDFWKNKFSSDSYLTITIHYNKDGNMMNLVLKTVLVSESKTGENTKKMIWNILKSFGIDPDVFQIVYVTDNGSNLISALGEEAHLRCICHCINLVVKQSLDECSTMNVLISVCRDLVTHFKRCELQQKLSSTLKQDICTRWNSTYDTLWSIWLNFDDIEQVLDNRNESTYLGKINRLMVKDVTDLLAIFKIGSEKLSADDVPTLHSVLPWFYKFKKSCESRDTDPLYIRELKQKILDKLDDKIWLTDIHYIATFLHPETKSLSTLSQKERNAVVQSVKKMMKTIGIVEESPDLTITIDNDRRKNKRNKRAKRDDISVDDILKEFVANDTDDDDDEVYDEVLEYMKMKVNYQTGENILLWWTKHTSIFPQLSRLALPLLSIPASSTTSERVFSETGRILEARRQQLTPDSLDSLVFLRNFR</sequence>